<dbReference type="FunFam" id="3.40.50.300:FF:000117">
    <property type="entry name" value="Putative DNA repair helicase rad25"/>
    <property type="match status" value="1"/>
</dbReference>
<evidence type="ECO:0000256" key="11">
    <source>
        <dbReference type="ARBA" id="ARBA00023242"/>
    </source>
</evidence>
<dbReference type="FunFam" id="3.40.50.300:FF:000077">
    <property type="entry name" value="Probable DNA repair helicase RAD25"/>
    <property type="match status" value="1"/>
</dbReference>
<dbReference type="OrthoDB" id="10262986at2759"/>
<dbReference type="SMART" id="SM00487">
    <property type="entry name" value="DEXDc"/>
    <property type="match status" value="1"/>
</dbReference>
<name>A0A8B6HAY1_MYTGA</name>
<evidence type="ECO:0000256" key="5">
    <source>
        <dbReference type="ARBA" id="ARBA00022801"/>
    </source>
</evidence>
<evidence type="ECO:0000259" key="18">
    <source>
        <dbReference type="PROSITE" id="PS51192"/>
    </source>
</evidence>
<dbReference type="GO" id="GO:0005675">
    <property type="term" value="C:transcription factor TFIIH holo complex"/>
    <property type="evidence" value="ECO:0007669"/>
    <property type="project" value="TreeGrafter"/>
</dbReference>
<evidence type="ECO:0000313" key="21">
    <source>
        <dbReference type="Proteomes" id="UP000596742"/>
    </source>
</evidence>
<keyword evidence="9" id="KW-0234">DNA repair</keyword>
<feature type="compositionally biased region" description="Basic and acidic residues" evidence="17">
    <location>
        <begin position="781"/>
        <end position="791"/>
    </location>
</feature>
<feature type="region of interest" description="Disordered" evidence="17">
    <location>
        <begin position="780"/>
        <end position="844"/>
    </location>
</feature>
<feature type="compositionally biased region" description="Polar residues" evidence="17">
    <location>
        <begin position="120"/>
        <end position="138"/>
    </location>
</feature>
<comment type="similarity">
    <text evidence="2">Belongs to the helicase family. RAD25/XPB subfamily.</text>
</comment>
<organism evidence="20 21">
    <name type="scientific">Mytilus galloprovincialis</name>
    <name type="common">Mediterranean mussel</name>
    <dbReference type="NCBI Taxonomy" id="29158"/>
    <lineage>
        <taxon>Eukaryota</taxon>
        <taxon>Metazoa</taxon>
        <taxon>Spiralia</taxon>
        <taxon>Lophotrochozoa</taxon>
        <taxon>Mollusca</taxon>
        <taxon>Bivalvia</taxon>
        <taxon>Autobranchia</taxon>
        <taxon>Pteriomorphia</taxon>
        <taxon>Mytilida</taxon>
        <taxon>Mytiloidea</taxon>
        <taxon>Mytilidae</taxon>
        <taxon>Mytilinae</taxon>
        <taxon>Mytilus</taxon>
    </lineage>
</organism>
<dbReference type="InterPro" id="IPR027417">
    <property type="entry name" value="P-loop_NTPase"/>
</dbReference>
<dbReference type="GO" id="GO:0097550">
    <property type="term" value="C:transcription preinitiation complex"/>
    <property type="evidence" value="ECO:0007669"/>
    <property type="project" value="TreeGrafter"/>
</dbReference>
<reference evidence="20" key="1">
    <citation type="submission" date="2018-11" db="EMBL/GenBank/DDBJ databases">
        <authorList>
            <person name="Alioto T."/>
            <person name="Alioto T."/>
        </authorList>
    </citation>
    <scope>NUCLEOTIDE SEQUENCE</scope>
</reference>
<dbReference type="SMART" id="SM00490">
    <property type="entry name" value="HELICc"/>
    <property type="match status" value="1"/>
</dbReference>
<keyword evidence="8" id="KW-0238">DNA-binding</keyword>
<evidence type="ECO:0000256" key="13">
    <source>
        <dbReference type="ARBA" id="ARBA00034808"/>
    </source>
</evidence>
<dbReference type="PANTHER" id="PTHR11274:SF0">
    <property type="entry name" value="GENERAL TRANSCRIPTION AND DNA REPAIR FACTOR IIH HELICASE SUBUNIT XPB"/>
    <property type="match status" value="1"/>
</dbReference>
<evidence type="ECO:0000256" key="4">
    <source>
        <dbReference type="ARBA" id="ARBA00022763"/>
    </source>
</evidence>
<comment type="catalytic activity">
    <reaction evidence="16">
        <text>ATP + H2O = ADP + phosphate + H(+)</text>
        <dbReference type="Rhea" id="RHEA:13065"/>
        <dbReference type="ChEBI" id="CHEBI:15377"/>
        <dbReference type="ChEBI" id="CHEBI:15378"/>
        <dbReference type="ChEBI" id="CHEBI:30616"/>
        <dbReference type="ChEBI" id="CHEBI:43474"/>
        <dbReference type="ChEBI" id="CHEBI:456216"/>
        <dbReference type="EC" id="5.6.2.4"/>
    </reaction>
</comment>
<gene>
    <name evidence="20" type="ORF">MGAL_10B075207</name>
</gene>
<keyword evidence="21" id="KW-1185">Reference proteome</keyword>
<dbReference type="Pfam" id="PF13625">
    <property type="entry name" value="Helicase_C_3"/>
    <property type="match status" value="1"/>
</dbReference>
<evidence type="ECO:0000259" key="19">
    <source>
        <dbReference type="PROSITE" id="PS51194"/>
    </source>
</evidence>
<evidence type="ECO:0000256" key="1">
    <source>
        <dbReference type="ARBA" id="ARBA00004123"/>
    </source>
</evidence>
<evidence type="ECO:0000256" key="6">
    <source>
        <dbReference type="ARBA" id="ARBA00022806"/>
    </source>
</evidence>
<dbReference type="EMBL" id="UYJE01009747">
    <property type="protein sequence ID" value="VDI76397.1"/>
    <property type="molecule type" value="Genomic_DNA"/>
</dbReference>
<feature type="compositionally biased region" description="Basic and acidic residues" evidence="17">
    <location>
        <begin position="813"/>
        <end position="835"/>
    </location>
</feature>
<evidence type="ECO:0000313" key="20">
    <source>
        <dbReference type="EMBL" id="VDI76397.1"/>
    </source>
</evidence>
<dbReference type="AlphaFoldDB" id="A0A8B6HAY1"/>
<dbReference type="InterPro" id="IPR002775">
    <property type="entry name" value="DNA/RNA-bd_Alba-like"/>
</dbReference>
<dbReference type="SUPFAM" id="SSF82704">
    <property type="entry name" value="AlbA-like"/>
    <property type="match status" value="1"/>
</dbReference>
<keyword evidence="3" id="KW-0547">Nucleotide-binding</keyword>
<dbReference type="InterPro" id="IPR032830">
    <property type="entry name" value="XPB/Ssl2_N"/>
</dbReference>
<keyword evidence="6" id="KW-0347">Helicase</keyword>
<dbReference type="NCBIfam" id="TIGR00603">
    <property type="entry name" value="rad25"/>
    <property type="match status" value="1"/>
</dbReference>
<evidence type="ECO:0000256" key="8">
    <source>
        <dbReference type="ARBA" id="ARBA00023125"/>
    </source>
</evidence>
<evidence type="ECO:0000256" key="10">
    <source>
        <dbReference type="ARBA" id="ARBA00023235"/>
    </source>
</evidence>
<evidence type="ECO:0000256" key="7">
    <source>
        <dbReference type="ARBA" id="ARBA00022840"/>
    </source>
</evidence>
<dbReference type="PANTHER" id="PTHR11274">
    <property type="entry name" value="RAD25/XP-B DNA REPAIR HELICASE"/>
    <property type="match status" value="1"/>
</dbReference>
<dbReference type="EC" id="5.6.2.4" evidence="13"/>
<keyword evidence="7" id="KW-0067">ATP-binding</keyword>
<evidence type="ECO:0000256" key="16">
    <source>
        <dbReference type="ARBA" id="ARBA00048988"/>
    </source>
</evidence>
<dbReference type="InterPro" id="IPR001650">
    <property type="entry name" value="Helicase_C-like"/>
</dbReference>
<dbReference type="Pfam" id="PF04851">
    <property type="entry name" value="ResIII"/>
    <property type="match status" value="1"/>
</dbReference>
<dbReference type="PROSITE" id="PS51194">
    <property type="entry name" value="HELICASE_CTER"/>
    <property type="match status" value="1"/>
</dbReference>
<proteinExistence type="inferred from homology"/>
<comment type="catalytic activity">
    <reaction evidence="12">
        <text>Couples ATP hydrolysis with the unwinding of duplex DNA by translocating in the 3'-5' direction.</text>
        <dbReference type="EC" id="5.6.2.4"/>
    </reaction>
</comment>
<accession>A0A8B6HAY1</accession>
<dbReference type="GO" id="GO:0005524">
    <property type="term" value="F:ATP binding"/>
    <property type="evidence" value="ECO:0007669"/>
    <property type="project" value="UniProtKB-KW"/>
</dbReference>
<feature type="domain" description="Helicase ATP-binding" evidence="18">
    <location>
        <begin position="232"/>
        <end position="393"/>
    </location>
</feature>
<dbReference type="GO" id="GO:0003677">
    <property type="term" value="F:DNA binding"/>
    <property type="evidence" value="ECO:0007669"/>
    <property type="project" value="UniProtKB-KW"/>
</dbReference>
<sequence>MAQPVCRPQFVHEYKLTAYSLYAAVSVGLETNDIIEYLRRLCKTSLPNGIEEFIKLCTLSYGKVKLVLKHNKYYVESMHPEVIQQLLKDPVIQECRFRLSAEESEGGIVEGQVSNKSALQLNKPANGNPDQPGTSADGTTDGAEQPTVPSDIFDYYDKMDREDEDETEDLKTVSFEVKAEHIETMQKRCIELEFPLLAEYDFKNDTINPDINIDLKPSTVLRPYQEKSLRKMFGNGRARSGVIVLPCGAGKTLVGVTAACTVRKRCLVLATSGVSVEQWRSQFKMWSTADDSIICRFTSDAKDKPIGCSICISTYSMLAHSMKRSWEAERVMEWMQSQEWGIMLLDEVQTIPAKMFRRVLTIVNAHTKLGLTATLVREDDKIADLNFLIGPKLYEANWMELQNKGYIARVQCAEVWCPMNPEFYREYLNTKSMKKLLLAVNNPNKFRNCQFLIKYHERRNDKIIVFSDNVFALKSYAIKLNKPYLYGPTSQGERMQVLQNFVHNPKVNTIFVSKVADTSFDLPEANVLIQISAHGGSRRQEAQRMGRILRAKKGAIAEEYNAFFYTLVSQDTLEVHYSLKRQRFLVNQGYSYKVITKLAGMETENLYYGTKDEQVQLLQKVLAATEQDAEEEKGGEPGSQGCKMEQYDKGEVRMVEAPPIFSLNETGIEMKVNAGSKIRNLMGFAMKKMKEPTIKQMTWNGSGNAMNKAISCAEIMKRKIKVRINLGLIMIEEYWEPKIEGLERLKVNRDIPAISILLSKEPLDSTELGYQAPGSYNAFWKSDEQNTDKPAKKYSYGRSGPGGDNFKKREKKRKNDFQKSQGEKQDNPKMKKESQNLKVNQQSS</sequence>
<dbReference type="Proteomes" id="UP000596742">
    <property type="component" value="Unassembled WGS sequence"/>
</dbReference>
<dbReference type="InterPro" id="IPR006935">
    <property type="entry name" value="Helicase/UvrB_N"/>
</dbReference>
<evidence type="ECO:0000256" key="14">
    <source>
        <dbReference type="ARBA" id="ARBA00044799"/>
    </source>
</evidence>
<keyword evidence="5 20" id="KW-0378">Hydrolase</keyword>
<protein>
    <recommendedName>
        <fullName evidence="14">General transcription and DNA repair factor IIH helicase/translocase subunit XPB</fullName>
        <ecNumber evidence="13">5.6.2.4</ecNumber>
    </recommendedName>
    <alternativeName>
        <fullName evidence="15">DNA 3'-5' helicase/translocase XPB</fullName>
    </alternativeName>
</protein>
<dbReference type="InterPro" id="IPR032438">
    <property type="entry name" value="ERCC3_RAD25_C"/>
</dbReference>
<dbReference type="InterPro" id="IPR036882">
    <property type="entry name" value="Alba-like_dom_sf"/>
</dbReference>
<dbReference type="InterPro" id="IPR050615">
    <property type="entry name" value="ATP-dep_DNA_Helicase"/>
</dbReference>
<comment type="subcellular location">
    <subcellularLocation>
        <location evidence="1">Nucleus</location>
    </subcellularLocation>
</comment>
<feature type="region of interest" description="Disordered" evidence="17">
    <location>
        <begin position="120"/>
        <end position="152"/>
    </location>
</feature>
<dbReference type="GO" id="GO:0000112">
    <property type="term" value="C:nucleotide-excision repair factor 3 complex"/>
    <property type="evidence" value="ECO:0007669"/>
    <property type="project" value="TreeGrafter"/>
</dbReference>
<dbReference type="GO" id="GO:0016787">
    <property type="term" value="F:hydrolase activity"/>
    <property type="evidence" value="ECO:0007669"/>
    <property type="project" value="UniProtKB-KW"/>
</dbReference>
<dbReference type="Pfam" id="PF16203">
    <property type="entry name" value="ERCC3_RAD25_C"/>
    <property type="match status" value="1"/>
</dbReference>
<evidence type="ECO:0000256" key="9">
    <source>
        <dbReference type="ARBA" id="ARBA00023204"/>
    </source>
</evidence>
<evidence type="ECO:0000256" key="17">
    <source>
        <dbReference type="SAM" id="MobiDB-lite"/>
    </source>
</evidence>
<dbReference type="CDD" id="cd18789">
    <property type="entry name" value="SF2_C_XPB"/>
    <property type="match status" value="1"/>
</dbReference>
<evidence type="ECO:0000256" key="2">
    <source>
        <dbReference type="ARBA" id="ARBA00006637"/>
    </source>
</evidence>
<keyword evidence="10" id="KW-0413">Isomerase</keyword>
<dbReference type="InterPro" id="IPR014001">
    <property type="entry name" value="Helicase_ATP-bd"/>
</dbReference>
<evidence type="ECO:0000256" key="15">
    <source>
        <dbReference type="ARBA" id="ARBA00044810"/>
    </source>
</evidence>
<dbReference type="Pfam" id="PF01918">
    <property type="entry name" value="Alba"/>
    <property type="match status" value="1"/>
</dbReference>
<keyword evidence="4" id="KW-0227">DNA damage</keyword>
<dbReference type="Gene3D" id="3.30.110.20">
    <property type="entry name" value="Alba-like domain"/>
    <property type="match status" value="1"/>
</dbReference>
<dbReference type="GO" id="GO:0006289">
    <property type="term" value="P:nucleotide-excision repair"/>
    <property type="evidence" value="ECO:0007669"/>
    <property type="project" value="InterPro"/>
</dbReference>
<dbReference type="InterPro" id="IPR001161">
    <property type="entry name" value="XPB/Ssl2"/>
</dbReference>
<dbReference type="Gene3D" id="3.40.50.300">
    <property type="entry name" value="P-loop containing nucleotide triphosphate hydrolases"/>
    <property type="match status" value="2"/>
</dbReference>
<evidence type="ECO:0000256" key="12">
    <source>
        <dbReference type="ARBA" id="ARBA00034617"/>
    </source>
</evidence>
<dbReference type="PRINTS" id="PR00851">
    <property type="entry name" value="XRODRMPGMNTB"/>
</dbReference>
<dbReference type="GO" id="GO:0006367">
    <property type="term" value="P:transcription initiation at RNA polymerase II promoter"/>
    <property type="evidence" value="ECO:0007669"/>
    <property type="project" value="InterPro"/>
</dbReference>
<evidence type="ECO:0000256" key="3">
    <source>
        <dbReference type="ARBA" id="ARBA00022741"/>
    </source>
</evidence>
<dbReference type="PROSITE" id="PS51192">
    <property type="entry name" value="HELICASE_ATP_BIND_1"/>
    <property type="match status" value="1"/>
</dbReference>
<feature type="domain" description="Helicase C-terminal" evidence="19">
    <location>
        <begin position="447"/>
        <end position="602"/>
    </location>
</feature>
<comment type="caution">
    <text evidence="20">The sequence shown here is derived from an EMBL/GenBank/DDBJ whole genome shotgun (WGS) entry which is preliminary data.</text>
</comment>
<dbReference type="CDD" id="cd18029">
    <property type="entry name" value="DEXHc_XPB"/>
    <property type="match status" value="1"/>
</dbReference>
<keyword evidence="11" id="KW-0539">Nucleus</keyword>
<dbReference type="GO" id="GO:0043138">
    <property type="term" value="F:3'-5' DNA helicase activity"/>
    <property type="evidence" value="ECO:0007669"/>
    <property type="project" value="UniProtKB-EC"/>
</dbReference>
<dbReference type="SUPFAM" id="SSF52540">
    <property type="entry name" value="P-loop containing nucleoside triphosphate hydrolases"/>
    <property type="match status" value="2"/>
</dbReference>